<feature type="compositionally biased region" description="Basic and acidic residues" evidence="9">
    <location>
        <begin position="814"/>
        <end position="841"/>
    </location>
</feature>
<evidence type="ECO:0000256" key="6">
    <source>
        <dbReference type="ARBA" id="ARBA00022842"/>
    </source>
</evidence>
<keyword evidence="15" id="KW-1185">Reference proteome</keyword>
<feature type="domain" description="RNA-binding protein AU-1/Ribonuclease E/G" evidence="10">
    <location>
        <begin position="271"/>
        <end position="541"/>
    </location>
</feature>
<comment type="function">
    <text evidence="8">Endoribonuclease that plays a central role in RNA processing and decay. Required for the maturation of 5S and 16S rRNAs and the majority of tRNAs. Also involved in the degradation of most mRNAs.</text>
</comment>
<feature type="binding site" evidence="8">
    <location>
        <position position="453"/>
    </location>
    <ligand>
        <name>Mg(2+)</name>
        <dbReference type="ChEBI" id="CHEBI:18420"/>
        <note>catalytic</note>
    </ligand>
</feature>
<feature type="compositionally biased region" description="Basic residues" evidence="9">
    <location>
        <begin position="742"/>
        <end position="757"/>
    </location>
</feature>
<dbReference type="Gene3D" id="2.40.50.140">
    <property type="entry name" value="Nucleic acid-binding proteins"/>
    <property type="match status" value="1"/>
</dbReference>
<evidence type="ECO:0000313" key="13">
    <source>
        <dbReference type="EMBL" id="NHK27807.1"/>
    </source>
</evidence>
<feature type="compositionally biased region" description="Basic and acidic residues" evidence="9">
    <location>
        <begin position="206"/>
        <end position="225"/>
    </location>
</feature>
<evidence type="ECO:0000256" key="8">
    <source>
        <dbReference type="HAMAP-Rule" id="MF_00970"/>
    </source>
</evidence>
<sequence length="905" mass="100480">MPKKMLIDASHREETRVAVISNGKVEDFDFESESRKPLRGNIYLARVTRVEPSLQAAFVEYGGNRHGFLAFSEIHSDYYQIPVSDRDILRKAEELEAELAAQMVAEEQEDLDLDDDSFDDEDSGDTSSGKADKSGDAEDASDDDDDDSDADIELVDTSNEEVESLGDDDEDGYNDDDSYKDRAALIADATSEEASEAVDDENDDSDSVKGKSKAKPEKSLEERYREARRERVRLLRNYRIQEVIKRRQILLVQVVKEERGNKGAALTTYLSLAGRYCVLMPNTSRGGGISRKITNGADRKRLRKTMSELEIPPGLGLIIRTAGSKRTKSEIKRDYDYLLRLWENIRDLTLRSIAPCLIYEEASLIKRAIRDLYDKDISSILVQGEAGYREAKDFMKMLMPSHAKNVQPYRDQVPMFLATKTEQQLDEMYQPVVKLKSGGYLVIQQTEALISIDVNSGKATKERNIEATALKTNCEAAVEVARQCRLRDLAGLVVVDFIDMEENRNNRTVEKKLKDAMKTDRARIQLGRISTFGLLEMSRQRRRSGIVDGTTRQCPTCHGAGAIRSHEMAALRILRSIEEEALAGRAGVIAASTSTEVALYILNNKREWLNRIEETYALTIEINADPDKAGDTYEIEKRGPAREMPARAAVVTADLAEMDEPEADAVDEEEDDTSSDDSDEDSGDEKPRRRRRRRGRGKSSGDNAEARGDKPSSDSDSDEEEEEKSSKNNGSSDDDNEDGGGRRRRRRGRRGGRRNRKRNSDTEAGSDDKTDNDGQKDAASEDTAEKAAVTEPAEASSDDDPASKPANDANGDASGHEESVEKAAVAEEQKPEPTAEPEDKAPVTNPDAEPEQAAAASTEDDVSPAGSEPEEKSEEKSTASPTAGNDDDDDRPKRTGWWQRALGKD</sequence>
<keyword evidence="3 8" id="KW-0479">Metal-binding</keyword>
<dbReference type="GO" id="GO:0006364">
    <property type="term" value="P:rRNA processing"/>
    <property type="evidence" value="ECO:0007669"/>
    <property type="project" value="UniProtKB-UniRule"/>
</dbReference>
<evidence type="ECO:0000256" key="5">
    <source>
        <dbReference type="ARBA" id="ARBA00022801"/>
    </source>
</evidence>
<feature type="compositionally biased region" description="Basic residues" evidence="9">
    <location>
        <begin position="688"/>
        <end position="697"/>
    </location>
</feature>
<evidence type="ECO:0000256" key="1">
    <source>
        <dbReference type="ARBA" id="ARBA00022490"/>
    </source>
</evidence>
<keyword evidence="4 8" id="KW-0255">Endonuclease</keyword>
<feature type="compositionally biased region" description="Acidic residues" evidence="9">
    <location>
        <begin position="190"/>
        <end position="205"/>
    </location>
</feature>
<reference evidence="12" key="3">
    <citation type="submission" date="2020-09" db="EMBL/GenBank/DDBJ databases">
        <authorList>
            <person name="Sun Q."/>
            <person name="Zhou Y."/>
        </authorList>
    </citation>
    <scope>NUCLEOTIDE SEQUENCE</scope>
    <source>
        <strain evidence="12">CGMCC 1.14984</strain>
    </source>
</reference>
<keyword evidence="1 8" id="KW-0963">Cytoplasm</keyword>
<evidence type="ECO:0000256" key="9">
    <source>
        <dbReference type="SAM" id="MobiDB-lite"/>
    </source>
</evidence>
<dbReference type="HAMAP" id="MF_00970">
    <property type="entry name" value="RNase_E"/>
    <property type="match status" value="1"/>
</dbReference>
<keyword evidence="8" id="KW-1003">Cell membrane</keyword>
<evidence type="ECO:0000256" key="3">
    <source>
        <dbReference type="ARBA" id="ARBA00022723"/>
    </source>
</evidence>
<comment type="subcellular location">
    <subcellularLocation>
        <location evidence="8">Cytoplasm</location>
    </subcellularLocation>
    <subcellularLocation>
        <location evidence="8">Cell inner membrane</location>
        <topology evidence="8">Peripheral membrane protein</topology>
        <orientation evidence="8">Cytoplasmic side</orientation>
    </subcellularLocation>
</comment>
<dbReference type="PANTHER" id="PTHR30001">
    <property type="entry name" value="RIBONUCLEASE"/>
    <property type="match status" value="1"/>
</dbReference>
<gene>
    <name evidence="8 12" type="primary">rne</name>
    <name evidence="13" type="ORF">FF098_007830</name>
    <name evidence="12" type="ORF">GCM10011355_15750</name>
</gene>
<comment type="similarity">
    <text evidence="8">Belongs to the RNase E/G family. RNase E subfamily.</text>
</comment>
<dbReference type="Gene3D" id="3.40.1260.20">
    <property type="entry name" value="Ribonuclease E, catalytic domain"/>
    <property type="match status" value="1"/>
</dbReference>
<dbReference type="GO" id="GO:0019843">
    <property type="term" value="F:rRNA binding"/>
    <property type="evidence" value="ECO:0007669"/>
    <property type="project" value="UniProtKB-KW"/>
</dbReference>
<feature type="compositionally biased region" description="Basic and acidic residues" evidence="9">
    <location>
        <begin position="758"/>
        <end position="785"/>
    </location>
</feature>
<dbReference type="Pfam" id="PF20833">
    <property type="entry name" value="RNase_E_G_Thio"/>
    <property type="match status" value="1"/>
</dbReference>
<accession>A0A8J3A202</accession>
<evidence type="ECO:0000256" key="7">
    <source>
        <dbReference type="ARBA" id="ARBA00022884"/>
    </source>
</evidence>
<dbReference type="GO" id="GO:0008270">
    <property type="term" value="F:zinc ion binding"/>
    <property type="evidence" value="ECO:0007669"/>
    <property type="project" value="UniProtKB-UniRule"/>
</dbReference>
<evidence type="ECO:0000256" key="2">
    <source>
        <dbReference type="ARBA" id="ARBA00022722"/>
    </source>
</evidence>
<feature type="compositionally biased region" description="Acidic residues" evidence="9">
    <location>
        <begin position="656"/>
        <end position="683"/>
    </location>
</feature>
<dbReference type="InterPro" id="IPR004659">
    <property type="entry name" value="RNase_E/G"/>
</dbReference>
<comment type="cofactor">
    <cofactor evidence="8">
        <name>Zn(2+)</name>
        <dbReference type="ChEBI" id="CHEBI:29105"/>
    </cofactor>
    <text evidence="8">Binds 2 Zn(2+) ions per homotetramer.</text>
</comment>
<evidence type="ECO:0000313" key="12">
    <source>
        <dbReference type="EMBL" id="GGH96561.1"/>
    </source>
</evidence>
<comment type="subunit">
    <text evidence="8">Homotetramer formed by a dimer of dimers.</text>
</comment>
<dbReference type="PANTHER" id="PTHR30001:SF1">
    <property type="entry name" value="RIBONUCLEASE E_G-LIKE PROTEIN, CHLOROPLASTIC"/>
    <property type="match status" value="1"/>
</dbReference>
<feature type="compositionally biased region" description="Acidic residues" evidence="9">
    <location>
        <begin position="137"/>
        <end position="176"/>
    </location>
</feature>
<evidence type="ECO:0000259" key="11">
    <source>
        <dbReference type="Pfam" id="PF20833"/>
    </source>
</evidence>
<evidence type="ECO:0000313" key="14">
    <source>
        <dbReference type="Proteomes" id="UP000621856"/>
    </source>
</evidence>
<keyword evidence="8" id="KW-0819">tRNA processing</keyword>
<dbReference type="EC" id="3.1.26.12" evidence="8"/>
<reference evidence="13 15" key="2">
    <citation type="submission" date="2020-02" db="EMBL/GenBank/DDBJ databases">
        <title>Genome sequence of Parvularcula flava strain NH6-79.</title>
        <authorList>
            <person name="Abdul Karim M.H."/>
            <person name="Lam M.Q."/>
            <person name="Chen S.J."/>
            <person name="Yahya A."/>
            <person name="Shahir S."/>
            <person name="Shamsir M.S."/>
            <person name="Chong C.S."/>
        </authorList>
    </citation>
    <scope>NUCLEOTIDE SEQUENCE [LARGE SCALE GENOMIC DNA]</scope>
    <source>
        <strain evidence="13 15">NH6-79</strain>
    </source>
</reference>
<dbReference type="InterPro" id="IPR028878">
    <property type="entry name" value="RNase_E"/>
</dbReference>
<dbReference type="GO" id="GO:0006402">
    <property type="term" value="P:mRNA catabolic process"/>
    <property type="evidence" value="ECO:0007669"/>
    <property type="project" value="UniProtKB-UniRule"/>
</dbReference>
<evidence type="ECO:0000256" key="4">
    <source>
        <dbReference type="ARBA" id="ARBA00022759"/>
    </source>
</evidence>
<feature type="binding site" evidence="8">
    <location>
        <position position="496"/>
    </location>
    <ligand>
        <name>Mg(2+)</name>
        <dbReference type="ChEBI" id="CHEBI:18420"/>
        <note>catalytic</note>
    </ligand>
</feature>
<keyword evidence="5 8" id="KW-0378">Hydrolase</keyword>
<dbReference type="SUPFAM" id="SSF50249">
    <property type="entry name" value="Nucleic acid-binding proteins"/>
    <property type="match status" value="1"/>
</dbReference>
<comment type="caution">
    <text evidence="12">The sequence shown here is derived from an EMBL/GenBank/DDBJ whole genome shotgun (WGS) entry which is preliminary data.</text>
</comment>
<protein>
    <recommendedName>
        <fullName evidence="8">Ribonuclease E</fullName>
        <shortName evidence="8">RNase E</shortName>
        <ecNumber evidence="8">3.1.26.12</ecNumber>
    </recommendedName>
</protein>
<dbReference type="GO" id="GO:0008033">
    <property type="term" value="P:tRNA processing"/>
    <property type="evidence" value="ECO:0007669"/>
    <property type="project" value="UniProtKB-UniRule"/>
</dbReference>
<dbReference type="NCBIfam" id="TIGR00757">
    <property type="entry name" value="RNaseEG"/>
    <property type="match status" value="1"/>
</dbReference>
<keyword evidence="8" id="KW-0472">Membrane</keyword>
<comment type="catalytic activity">
    <reaction evidence="8">
        <text>Endonucleolytic cleavage of single-stranded RNA in A- and U-rich regions.</text>
        <dbReference type="EC" id="3.1.26.12"/>
    </reaction>
</comment>
<dbReference type="GO" id="GO:0009898">
    <property type="term" value="C:cytoplasmic side of plasma membrane"/>
    <property type="evidence" value="ECO:0007669"/>
    <property type="project" value="UniProtKB-UniRule"/>
</dbReference>
<feature type="domain" description="RNase E/G thioredoxin-like" evidence="11">
    <location>
        <begin position="553"/>
        <end position="637"/>
    </location>
</feature>
<reference evidence="12" key="1">
    <citation type="journal article" date="2014" name="Int. J. Syst. Evol. Microbiol.">
        <title>Complete genome sequence of Corynebacterium casei LMG S-19264T (=DSM 44701T), isolated from a smear-ripened cheese.</title>
        <authorList>
            <consortium name="US DOE Joint Genome Institute (JGI-PGF)"/>
            <person name="Walter F."/>
            <person name="Albersmeier A."/>
            <person name="Kalinowski J."/>
            <person name="Ruckert C."/>
        </authorList>
    </citation>
    <scope>NUCLEOTIDE SEQUENCE</scope>
    <source>
        <strain evidence="12">CGMCC 1.14984</strain>
    </source>
</reference>
<dbReference type="GO" id="GO:0000049">
    <property type="term" value="F:tRNA binding"/>
    <property type="evidence" value="ECO:0007669"/>
    <property type="project" value="UniProtKB-KW"/>
</dbReference>
<feature type="binding site" evidence="8">
    <location>
        <position position="557"/>
    </location>
    <ligand>
        <name>Zn(2+)</name>
        <dbReference type="ChEBI" id="CHEBI:29105"/>
        <note>ligand shared between dimeric partners</note>
    </ligand>
</feature>
<dbReference type="GO" id="GO:0008995">
    <property type="term" value="F:ribonuclease E activity"/>
    <property type="evidence" value="ECO:0007669"/>
    <property type="project" value="UniProtKB-EC"/>
</dbReference>
<keyword evidence="8" id="KW-0698">rRNA processing</keyword>
<dbReference type="Proteomes" id="UP000818603">
    <property type="component" value="Unassembled WGS sequence"/>
</dbReference>
<evidence type="ECO:0000313" key="15">
    <source>
        <dbReference type="Proteomes" id="UP000818603"/>
    </source>
</evidence>
<keyword evidence="6 8" id="KW-0460">Magnesium</keyword>
<feature type="region of interest" description="Required for zinc-mediated homotetramerization and catalytic activity" evidence="8">
    <location>
        <begin position="554"/>
        <end position="557"/>
    </location>
</feature>
<dbReference type="EMBL" id="BMGZ01000001">
    <property type="protein sequence ID" value="GGH96561.1"/>
    <property type="molecule type" value="Genomic_DNA"/>
</dbReference>
<feature type="region of interest" description="Disordered" evidence="9">
    <location>
        <begin position="109"/>
        <end position="225"/>
    </location>
</feature>
<feature type="binding site" evidence="8">
    <location>
        <position position="554"/>
    </location>
    <ligand>
        <name>Zn(2+)</name>
        <dbReference type="ChEBI" id="CHEBI:29105"/>
        <note>ligand shared between dimeric partners</note>
    </ligand>
</feature>
<organism evidence="12 14">
    <name type="scientific">Aquisalinus luteolus</name>
    <dbReference type="NCBI Taxonomy" id="1566827"/>
    <lineage>
        <taxon>Bacteria</taxon>
        <taxon>Pseudomonadati</taxon>
        <taxon>Pseudomonadota</taxon>
        <taxon>Alphaproteobacteria</taxon>
        <taxon>Parvularculales</taxon>
        <taxon>Parvularculaceae</taxon>
        <taxon>Aquisalinus</taxon>
    </lineage>
</organism>
<dbReference type="RefSeq" id="WP_155139048.1">
    <property type="nucleotide sequence ID" value="NZ_BMGZ01000001.1"/>
</dbReference>
<dbReference type="Proteomes" id="UP000621856">
    <property type="component" value="Unassembled WGS sequence"/>
</dbReference>
<dbReference type="EMBL" id="VCJR02000001">
    <property type="protein sequence ID" value="NHK27807.1"/>
    <property type="molecule type" value="Genomic_DNA"/>
</dbReference>
<feature type="region of interest" description="Disordered" evidence="9">
    <location>
        <begin position="655"/>
        <end position="905"/>
    </location>
</feature>
<comment type="cofactor">
    <cofactor evidence="8">
        <name>Mg(2+)</name>
        <dbReference type="ChEBI" id="CHEBI:18420"/>
    </cofactor>
    <text evidence="8">Binds 1 Mg(2+) ion per subunit.</text>
</comment>
<keyword evidence="2 8" id="KW-0540">Nuclease</keyword>
<keyword evidence="8" id="KW-0862">Zinc</keyword>
<dbReference type="InterPro" id="IPR012340">
    <property type="entry name" value="NA-bd_OB-fold"/>
</dbReference>
<name>A0A8J3A202_9PROT</name>
<evidence type="ECO:0000259" key="10">
    <source>
        <dbReference type="Pfam" id="PF10150"/>
    </source>
</evidence>
<keyword evidence="8" id="KW-0699">rRNA-binding</keyword>
<dbReference type="GO" id="GO:0005737">
    <property type="term" value="C:cytoplasm"/>
    <property type="evidence" value="ECO:0007669"/>
    <property type="project" value="UniProtKB-SubCell"/>
</dbReference>
<keyword evidence="8" id="KW-0820">tRNA-binding</keyword>
<keyword evidence="7 8" id="KW-0694">RNA-binding</keyword>
<proteinExistence type="inferred from homology"/>
<feature type="compositionally biased region" description="Acidic residues" evidence="9">
    <location>
        <begin position="109"/>
        <end position="124"/>
    </location>
</feature>
<dbReference type="GO" id="GO:0000287">
    <property type="term" value="F:magnesium ion binding"/>
    <property type="evidence" value="ECO:0007669"/>
    <property type="project" value="UniProtKB-UniRule"/>
</dbReference>
<dbReference type="InterPro" id="IPR048583">
    <property type="entry name" value="RNase_E_G_thioredoxin-like"/>
</dbReference>
<dbReference type="Pfam" id="PF10150">
    <property type="entry name" value="RNase_E_G"/>
    <property type="match status" value="1"/>
</dbReference>
<keyword evidence="8" id="KW-0997">Cell inner membrane</keyword>
<dbReference type="AlphaFoldDB" id="A0A8J3A202"/>
<feature type="compositionally biased region" description="Basic and acidic residues" evidence="9">
    <location>
        <begin position="704"/>
        <end position="713"/>
    </location>
</feature>
<dbReference type="InterPro" id="IPR019307">
    <property type="entry name" value="RNA-bd_AU-1/RNase_E/G"/>
</dbReference>